<dbReference type="InterPro" id="IPR008929">
    <property type="entry name" value="Chondroitin_lyas"/>
</dbReference>
<dbReference type="InterPro" id="IPR012480">
    <property type="entry name" value="Hepar_II_III_C"/>
</dbReference>
<evidence type="ECO:0000256" key="1">
    <source>
        <dbReference type="ARBA" id="ARBA00004196"/>
    </source>
</evidence>
<protein>
    <submittedName>
        <fullName evidence="3">Heparinase II/III family protein</fullName>
    </submittedName>
</protein>
<dbReference type="EMBL" id="JBHMAG010000016">
    <property type="protein sequence ID" value="MFB9754586.1"/>
    <property type="molecule type" value="Genomic_DNA"/>
</dbReference>
<dbReference type="Pfam" id="PF07940">
    <property type="entry name" value="Hepar_II_III_C"/>
    <property type="match status" value="1"/>
</dbReference>
<keyword evidence="4" id="KW-1185">Reference proteome</keyword>
<evidence type="ECO:0000313" key="4">
    <source>
        <dbReference type="Proteomes" id="UP001589619"/>
    </source>
</evidence>
<feature type="domain" description="Heparinase II/III-like C-terminal" evidence="2">
    <location>
        <begin position="529"/>
        <end position="667"/>
    </location>
</feature>
<dbReference type="Proteomes" id="UP001589619">
    <property type="component" value="Unassembled WGS sequence"/>
</dbReference>
<organism evidence="3 4">
    <name type="scientific">Paenibacillus hodogayensis</name>
    <dbReference type="NCBI Taxonomy" id="279208"/>
    <lineage>
        <taxon>Bacteria</taxon>
        <taxon>Bacillati</taxon>
        <taxon>Bacillota</taxon>
        <taxon>Bacilli</taxon>
        <taxon>Bacillales</taxon>
        <taxon>Paenibacillaceae</taxon>
        <taxon>Paenibacillus</taxon>
    </lineage>
</organism>
<dbReference type="Gene3D" id="1.50.10.100">
    <property type="entry name" value="Chondroitin AC/alginate lyase"/>
    <property type="match status" value="1"/>
</dbReference>
<name>A0ABV5W2D5_9BACL</name>
<comment type="caution">
    <text evidence="3">The sequence shown here is derived from an EMBL/GenBank/DDBJ whole genome shotgun (WGS) entry which is preliminary data.</text>
</comment>
<evidence type="ECO:0000313" key="3">
    <source>
        <dbReference type="EMBL" id="MFB9754586.1"/>
    </source>
</evidence>
<accession>A0ABV5W2D5</accession>
<comment type="subcellular location">
    <subcellularLocation>
        <location evidence="1">Cell envelope</location>
    </subcellularLocation>
</comment>
<dbReference type="Gene3D" id="2.70.98.70">
    <property type="match status" value="1"/>
</dbReference>
<evidence type="ECO:0000259" key="2">
    <source>
        <dbReference type="Pfam" id="PF07940"/>
    </source>
</evidence>
<sequence>MTNRKTRATYYTPGKVSAARDNVRNYAWAAALRDAAVSKAEAFVALGLDFLWEAVPPQTVPRSYGVNQVLGSPITGREIDKFGNYPYMADIIQEPWKILDPSSGLKFPSNDFDAFYRSGLDEGGMFRRERADRSLLVNSLYPDKGPGWGVDDGLGWIDDSGNVYTFVAYYAHWFVWHGRDSLIEGALTACRDAFLYTGDLRYARAGIVLLDRVADVYPELDIAAYDRAIFLNSDGRKNKGKAIGSIWETFLVKIFIQAYDAFFPVMDDAEVVAYLSAKARQCGLSNPKSSGADIRRNVEEGILLQIYPAVKAAQICGNDGMHQSALALAAVVYDTLPETKEWLDFTFRTGGLAYDPYQVTGGNILNSLISNVDRDGHGNEASPGYNGLWLAMHQLTADILDGYDLYPEADLYKNAKLRKMFSAFPPLLLGERYTLNAGDTAATGNPYIQVRLDDMLKAFDRFGDPLFAQVAYRLNGNRTEGLHLDVFTANPEHIAERVGQVIGELGPLQLESTHLSGYGFTALRDGDASRRTLRNLWLYYGRNTGHGHRDTLNIGVHAFGLDLTPDLGYPEFADFFDMHRAQWVINTISHNAVVVDKSKQQGQWVAEPRHFDPTGQVQLIDVEAPKVYPQTELYRRTTAMIRADGDNSYAVDFFRVKGGRDHHFSFHGPEGPATTEGLSLSAQPSGTYAGADVAYGQRADDKDGSDYNGSGFHYLTRVERDGSPPSGFSVDWQACDTWNVFGGGAAVETDVHVRLTMLTDAAEAALADGIPPQNKPGNPQKLRYLIVHRHGEGLDSLFASVIEPYKGSRFVTSITAAAVRRDGVLVTGSEAAAVKVTLKSGRTDYVVSALDPDIAYTVDDRLHFQGCFGVYAEREGTRDFVYVHDGRLFAPLTDSVPHEAAGAVEGTVVDFTRTLTSHNELLVQTAGESFDPAELTGKTVFVENDGQRNAVYRIVGAAALGDGRFRLDIGDSTLIRAFADERDFAKGYLYDIEAGAALRIPLTRFERA</sequence>
<proteinExistence type="predicted"/>
<reference evidence="3 4" key="1">
    <citation type="submission" date="2024-09" db="EMBL/GenBank/DDBJ databases">
        <authorList>
            <person name="Sun Q."/>
            <person name="Mori K."/>
        </authorList>
    </citation>
    <scope>NUCLEOTIDE SEQUENCE [LARGE SCALE GENOMIC DNA]</scope>
    <source>
        <strain evidence="3 4">JCM 12520</strain>
    </source>
</reference>
<gene>
    <name evidence="3" type="ORF">ACFFNY_23710</name>
</gene>
<dbReference type="RefSeq" id="WP_344909191.1">
    <property type="nucleotide sequence ID" value="NZ_BAAAYO010000008.1"/>
</dbReference>